<dbReference type="AlphaFoldDB" id="A0A6C0HC23"/>
<organism evidence="2">
    <name type="scientific">viral metagenome</name>
    <dbReference type="NCBI Taxonomy" id="1070528"/>
    <lineage>
        <taxon>unclassified sequences</taxon>
        <taxon>metagenomes</taxon>
        <taxon>organismal metagenomes</taxon>
    </lineage>
</organism>
<dbReference type="PROSITE" id="PS00972">
    <property type="entry name" value="USP_1"/>
    <property type="match status" value="1"/>
</dbReference>
<dbReference type="InterPro" id="IPR028889">
    <property type="entry name" value="USP"/>
</dbReference>
<proteinExistence type="predicted"/>
<sequence>MDLEIYKNKGLTGLTNLGNTCFINSCIQILSHTYELNDFLNKQTYKKRLQKKYESTLLIEWDSLRQLMWSENCIVSPGKFIKTIQKLAQIKGIDIFTGYSQNDLPEFLLFMIDCFHTSLSREVNMSISGTVSNSTDKIAVDCFEMIKKMYAKEYSEIWNMFYGIHVSQIISMDKNEVLSSSPEPYFMINLSIPSNNKSPSLMDCFDLYVEGETLEGDNAWFNESTGQKEDVKKKISYWSMPNVLVIDLKRFNAFNHNNKNQILVDFPLTNLDLSKYVIGYKKDSYVYDLYGICNHSGGTFGGHYTAFVKNANGKWYHFNDTFVNEVVNTADLITPRAYCFFYRKKTID</sequence>
<dbReference type="PROSITE" id="PS00973">
    <property type="entry name" value="USP_2"/>
    <property type="match status" value="1"/>
</dbReference>
<dbReference type="GO" id="GO:0004843">
    <property type="term" value="F:cysteine-type deubiquitinase activity"/>
    <property type="evidence" value="ECO:0007669"/>
    <property type="project" value="InterPro"/>
</dbReference>
<name>A0A6C0HC23_9ZZZZ</name>
<dbReference type="EMBL" id="MN739929">
    <property type="protein sequence ID" value="QHT78151.1"/>
    <property type="molecule type" value="Genomic_DNA"/>
</dbReference>
<dbReference type="InterPro" id="IPR050185">
    <property type="entry name" value="Ub_carboxyl-term_hydrolase"/>
</dbReference>
<dbReference type="PROSITE" id="PS50235">
    <property type="entry name" value="USP_3"/>
    <property type="match status" value="1"/>
</dbReference>
<dbReference type="InterPro" id="IPR038765">
    <property type="entry name" value="Papain-like_cys_pep_sf"/>
</dbReference>
<dbReference type="InterPro" id="IPR001394">
    <property type="entry name" value="Peptidase_C19_UCH"/>
</dbReference>
<dbReference type="SUPFAM" id="SSF54001">
    <property type="entry name" value="Cysteine proteinases"/>
    <property type="match status" value="1"/>
</dbReference>
<protein>
    <recommendedName>
        <fullName evidence="1">USP domain-containing protein</fullName>
    </recommendedName>
</protein>
<evidence type="ECO:0000259" key="1">
    <source>
        <dbReference type="PROSITE" id="PS50235"/>
    </source>
</evidence>
<accession>A0A6C0HC23</accession>
<feature type="domain" description="USP" evidence="1">
    <location>
        <begin position="12"/>
        <end position="345"/>
    </location>
</feature>
<dbReference type="Gene3D" id="3.90.70.10">
    <property type="entry name" value="Cysteine proteinases"/>
    <property type="match status" value="1"/>
</dbReference>
<reference evidence="2" key="1">
    <citation type="journal article" date="2020" name="Nature">
        <title>Giant virus diversity and host interactions through global metagenomics.</title>
        <authorList>
            <person name="Schulz F."/>
            <person name="Roux S."/>
            <person name="Paez-Espino D."/>
            <person name="Jungbluth S."/>
            <person name="Walsh D.A."/>
            <person name="Denef V.J."/>
            <person name="McMahon K.D."/>
            <person name="Konstantinidis K.T."/>
            <person name="Eloe-Fadrosh E.A."/>
            <person name="Kyrpides N.C."/>
            <person name="Woyke T."/>
        </authorList>
    </citation>
    <scope>NUCLEOTIDE SEQUENCE</scope>
    <source>
        <strain evidence="2">GVMAG-M-3300023179-91</strain>
    </source>
</reference>
<dbReference type="PANTHER" id="PTHR21646">
    <property type="entry name" value="UBIQUITIN CARBOXYL-TERMINAL HYDROLASE"/>
    <property type="match status" value="1"/>
</dbReference>
<dbReference type="GO" id="GO:0016579">
    <property type="term" value="P:protein deubiquitination"/>
    <property type="evidence" value="ECO:0007669"/>
    <property type="project" value="InterPro"/>
</dbReference>
<dbReference type="PANTHER" id="PTHR21646:SF23">
    <property type="entry name" value="UBIQUITIN CARBOXYL-TERMINAL HYDROLASE USP2"/>
    <property type="match status" value="1"/>
</dbReference>
<evidence type="ECO:0000313" key="2">
    <source>
        <dbReference type="EMBL" id="QHT78151.1"/>
    </source>
</evidence>
<dbReference type="Pfam" id="PF00443">
    <property type="entry name" value="UCH"/>
    <property type="match status" value="1"/>
</dbReference>
<dbReference type="InterPro" id="IPR018200">
    <property type="entry name" value="USP_CS"/>
</dbReference>